<dbReference type="AlphaFoldDB" id="A0A2S9JC08"/>
<organism evidence="3 4">
    <name type="scientific">Phyllobacterium myrsinacearum</name>
    <dbReference type="NCBI Taxonomy" id="28101"/>
    <lineage>
        <taxon>Bacteria</taxon>
        <taxon>Pseudomonadati</taxon>
        <taxon>Pseudomonadota</taxon>
        <taxon>Alphaproteobacteria</taxon>
        <taxon>Hyphomicrobiales</taxon>
        <taxon>Phyllobacteriaceae</taxon>
        <taxon>Phyllobacterium</taxon>
    </lineage>
</organism>
<evidence type="ECO:0000256" key="1">
    <source>
        <dbReference type="SAM" id="MobiDB-lite"/>
    </source>
</evidence>
<feature type="signal peptide" evidence="2">
    <location>
        <begin position="1"/>
        <end position="20"/>
    </location>
</feature>
<feature type="region of interest" description="Disordered" evidence="1">
    <location>
        <begin position="47"/>
        <end position="224"/>
    </location>
</feature>
<feature type="compositionally biased region" description="Polar residues" evidence="1">
    <location>
        <begin position="146"/>
        <end position="155"/>
    </location>
</feature>
<proteinExistence type="predicted"/>
<feature type="compositionally biased region" description="Polar residues" evidence="1">
    <location>
        <begin position="106"/>
        <end position="129"/>
    </location>
</feature>
<keyword evidence="4" id="KW-1185">Reference proteome</keyword>
<evidence type="ECO:0000313" key="3">
    <source>
        <dbReference type="EMBL" id="PRD50358.1"/>
    </source>
</evidence>
<comment type="caution">
    <text evidence="3">The sequence shown here is derived from an EMBL/GenBank/DDBJ whole genome shotgun (WGS) entry which is preliminary data.</text>
</comment>
<protein>
    <recommendedName>
        <fullName evidence="5">Lipoprotein</fullName>
    </recommendedName>
</protein>
<gene>
    <name evidence="3" type="ORF">C5750_20525</name>
</gene>
<evidence type="ECO:0008006" key="5">
    <source>
        <dbReference type="Google" id="ProtNLM"/>
    </source>
</evidence>
<feature type="chain" id="PRO_5015591845" description="Lipoprotein" evidence="2">
    <location>
        <begin position="21"/>
        <end position="224"/>
    </location>
</feature>
<reference evidence="3 4" key="1">
    <citation type="submission" date="2018-02" db="EMBL/GenBank/DDBJ databases">
        <title>The draft genome of Phyllobacterium myrsinacearum DSM5892.</title>
        <authorList>
            <person name="Li L."/>
            <person name="Liu L."/>
            <person name="Zhang X."/>
            <person name="Wang T."/>
        </authorList>
    </citation>
    <scope>NUCLEOTIDE SEQUENCE [LARGE SCALE GENOMIC DNA]</scope>
    <source>
        <strain evidence="3 4">DSM 5892</strain>
    </source>
</reference>
<dbReference type="PROSITE" id="PS51257">
    <property type="entry name" value="PROKAR_LIPOPROTEIN"/>
    <property type="match status" value="1"/>
</dbReference>
<dbReference type="RefSeq" id="WP_105736237.1">
    <property type="nucleotide sequence ID" value="NZ_PVBT01000007.1"/>
</dbReference>
<feature type="compositionally biased region" description="Basic and acidic residues" evidence="1">
    <location>
        <begin position="92"/>
        <end position="105"/>
    </location>
</feature>
<feature type="compositionally biased region" description="Low complexity" evidence="1">
    <location>
        <begin position="178"/>
        <end position="191"/>
    </location>
</feature>
<evidence type="ECO:0000256" key="2">
    <source>
        <dbReference type="SAM" id="SignalP"/>
    </source>
</evidence>
<sequence length="224" mass="24145">MDLNGRITVLGAMLASLTLAGCMSSPTYGTSKTSGSQLLDDVSNIASFSPKKKDPIAYNPRPDLVRPVGGRPSQLPAPQENAVAANGAKWPESPEQRRKRLRDEATANQNNPNYVPQIENDSPPASRTVDNGEHGVYNDRNPPPSGVSTASQQSAEFRARRLASTAGSATTRRYLSEPPLAYRAPAATAAADELGEDEAKKERDRKAAARKDKGFSFKNLIPWN</sequence>
<accession>A0A2S9JC08</accession>
<dbReference type="EMBL" id="PVBT01000007">
    <property type="protein sequence ID" value="PRD50358.1"/>
    <property type="molecule type" value="Genomic_DNA"/>
</dbReference>
<feature type="compositionally biased region" description="Basic and acidic residues" evidence="1">
    <location>
        <begin position="197"/>
        <end position="215"/>
    </location>
</feature>
<name>A0A2S9JC08_9HYPH</name>
<keyword evidence="2" id="KW-0732">Signal</keyword>
<dbReference type="OrthoDB" id="7835439at2"/>
<evidence type="ECO:0000313" key="4">
    <source>
        <dbReference type="Proteomes" id="UP000238563"/>
    </source>
</evidence>
<dbReference type="Proteomes" id="UP000238563">
    <property type="component" value="Unassembled WGS sequence"/>
</dbReference>